<evidence type="ECO:0000313" key="5">
    <source>
        <dbReference type="Proteomes" id="UP000309061"/>
    </source>
</evidence>
<accession>A0A6B8KMJ4</accession>
<dbReference type="Pfam" id="PF26629">
    <property type="entry name" value="GT2_TM_C"/>
    <property type="match status" value="1"/>
</dbReference>
<name>A0A6B8KMJ4_9HYPH</name>
<keyword evidence="5" id="KW-1185">Reference proteome</keyword>
<dbReference type="PANTHER" id="PTHR48090">
    <property type="entry name" value="UNDECAPRENYL-PHOSPHATE 4-DEOXY-4-FORMAMIDO-L-ARABINOSE TRANSFERASE-RELATED"/>
    <property type="match status" value="1"/>
</dbReference>
<dbReference type="CDD" id="cd04179">
    <property type="entry name" value="DPM_DPG-synthase_like"/>
    <property type="match status" value="1"/>
</dbReference>
<dbReference type="InterPro" id="IPR058718">
    <property type="entry name" value="Agl6_TM_C"/>
</dbReference>
<gene>
    <name evidence="4" type="ORF">H2LOC_013770</name>
</gene>
<dbReference type="Pfam" id="PF00535">
    <property type="entry name" value="Glycos_transf_2"/>
    <property type="match status" value="1"/>
</dbReference>
<feature type="transmembrane region" description="Helical" evidence="1">
    <location>
        <begin position="349"/>
        <end position="369"/>
    </location>
</feature>
<keyword evidence="1" id="KW-0472">Membrane</keyword>
<dbReference type="AlphaFoldDB" id="A0A6B8KMJ4"/>
<evidence type="ECO:0000313" key="4">
    <source>
        <dbReference type="EMBL" id="QGM48083.1"/>
    </source>
</evidence>
<dbReference type="InterPro" id="IPR050256">
    <property type="entry name" value="Glycosyltransferase_2"/>
</dbReference>
<dbReference type="InterPro" id="IPR029044">
    <property type="entry name" value="Nucleotide-diphossugar_trans"/>
</dbReference>
<dbReference type="InterPro" id="IPR001173">
    <property type="entry name" value="Glyco_trans_2-like"/>
</dbReference>
<dbReference type="Proteomes" id="UP000309061">
    <property type="component" value="Chromosome"/>
</dbReference>
<sequence length="402" mass="43929">MPCLNEAETLERCIAKAKDFLQRSGASGEIIIGDNGSTDGSVEIARRCGAQVVNVSIKGYGAALGGAIAASRGRYCVMGDSDDSYDFGDLALFVAKLREGADLVMGNRFLGEMAPGAMPWKNRYIGNPALSGLGRFLFAAPIRDFHCGLRAFSREAFFRMDLRTTGMEFASEMVVKATLLNMNIVEVPTTLSRDGRSRAPHLRPFRDGWRHLRFLLLFSPDWLFLYPGLFLMVAGALLGGWLLTSPIHIFGARLSLDTLIYCAAMIEIGFQSILFALLSRAYAIQEGLFPKPLRPSRFERIFSLERGILAGALLLGIGAWLFLTAFGIWREAQFGALDVERVTRVVISSSLSLSLGFEVILSSFLLSMLKMNVRLLPKATQAGRDGAQSIALSGEPEASCTM</sequence>
<feature type="transmembrane region" description="Helical" evidence="1">
    <location>
        <begin position="214"/>
        <end position="238"/>
    </location>
</feature>
<keyword evidence="1" id="KW-1133">Transmembrane helix</keyword>
<dbReference type="Gene3D" id="3.90.550.10">
    <property type="entry name" value="Spore Coat Polysaccharide Biosynthesis Protein SpsA, Chain A"/>
    <property type="match status" value="1"/>
</dbReference>
<dbReference type="PANTHER" id="PTHR48090:SF7">
    <property type="entry name" value="RFBJ PROTEIN"/>
    <property type="match status" value="1"/>
</dbReference>
<reference evidence="4 5" key="1">
    <citation type="submission" date="2019-11" db="EMBL/GenBank/DDBJ databases">
        <title>The genome sequence of Methylocystis heyeri.</title>
        <authorList>
            <person name="Oshkin I.Y."/>
            <person name="Miroshnikov K."/>
            <person name="Dedysh S.N."/>
        </authorList>
    </citation>
    <scope>NUCLEOTIDE SEQUENCE [LARGE SCALE GENOMIC DNA]</scope>
    <source>
        <strain evidence="4 5">H2</strain>
    </source>
</reference>
<protein>
    <submittedName>
        <fullName evidence="4">Glycosyltransferase</fullName>
    </submittedName>
</protein>
<evidence type="ECO:0000259" key="3">
    <source>
        <dbReference type="Pfam" id="PF26629"/>
    </source>
</evidence>
<feature type="domain" description="Low-salt glycan biosynthesis hexosyltransferase Agl6 C-terminal transmembrane region" evidence="3">
    <location>
        <begin position="277"/>
        <end position="369"/>
    </location>
</feature>
<evidence type="ECO:0000259" key="2">
    <source>
        <dbReference type="Pfam" id="PF00535"/>
    </source>
</evidence>
<dbReference type="KEGG" id="mhey:H2LOC_013770"/>
<organism evidence="4 5">
    <name type="scientific">Methylocystis heyeri</name>
    <dbReference type="NCBI Taxonomy" id="391905"/>
    <lineage>
        <taxon>Bacteria</taxon>
        <taxon>Pseudomonadati</taxon>
        <taxon>Pseudomonadota</taxon>
        <taxon>Alphaproteobacteria</taxon>
        <taxon>Hyphomicrobiales</taxon>
        <taxon>Methylocystaceae</taxon>
        <taxon>Methylocystis</taxon>
    </lineage>
</organism>
<dbReference type="EMBL" id="CP046052">
    <property type="protein sequence ID" value="QGM48083.1"/>
    <property type="molecule type" value="Genomic_DNA"/>
</dbReference>
<feature type="domain" description="Glycosyltransferase 2-like" evidence="2">
    <location>
        <begin position="1"/>
        <end position="157"/>
    </location>
</feature>
<dbReference type="OrthoDB" id="9811222at2"/>
<proteinExistence type="predicted"/>
<feature type="transmembrane region" description="Helical" evidence="1">
    <location>
        <begin position="304"/>
        <end position="329"/>
    </location>
</feature>
<keyword evidence="1" id="KW-0812">Transmembrane</keyword>
<dbReference type="GO" id="GO:0016740">
    <property type="term" value="F:transferase activity"/>
    <property type="evidence" value="ECO:0007669"/>
    <property type="project" value="UniProtKB-KW"/>
</dbReference>
<keyword evidence="4" id="KW-0808">Transferase</keyword>
<dbReference type="SUPFAM" id="SSF53448">
    <property type="entry name" value="Nucleotide-diphospho-sugar transferases"/>
    <property type="match status" value="1"/>
</dbReference>
<evidence type="ECO:0000256" key="1">
    <source>
        <dbReference type="SAM" id="Phobius"/>
    </source>
</evidence>